<proteinExistence type="predicted"/>
<keyword evidence="1" id="KW-0489">Methyltransferase</keyword>
<dbReference type="Proteomes" id="UP000244929">
    <property type="component" value="Chromosome"/>
</dbReference>
<dbReference type="Gene3D" id="3.40.50.150">
    <property type="entry name" value="Vaccinia Virus protein VP39"/>
    <property type="match status" value="1"/>
</dbReference>
<reference evidence="1 2" key="1">
    <citation type="submission" date="2018-04" db="EMBL/GenBank/DDBJ databases">
        <title>Genome sequencing of Flavobacterium sp. HYN0059.</title>
        <authorList>
            <person name="Yi H."/>
            <person name="Baek C."/>
        </authorList>
    </citation>
    <scope>NUCLEOTIDE SEQUENCE [LARGE SCALE GENOMIC DNA]</scope>
    <source>
        <strain evidence="1 2">HYN0059</strain>
    </source>
</reference>
<protein>
    <submittedName>
        <fullName evidence="1">Class I SAM-dependent methyltransferase</fullName>
    </submittedName>
</protein>
<evidence type="ECO:0000313" key="2">
    <source>
        <dbReference type="Proteomes" id="UP000244929"/>
    </source>
</evidence>
<dbReference type="AlphaFoldDB" id="A0A2S1R288"/>
<sequence length="251" mass="28617">MIIEQYFTKGKKVLNDPIFKDAQQKGRDELNKKPSRSDIINFLLSKLNRETTYLEIGVRNLNDNHNHVKADKKYGVDPGVDFAGNPNGFQLPSDDFFAKLEKGEVLDKDILFDAIFIDGLHLAEQVDRDIINSLKYIKDDGFIVLHDCNPPTEWHAREDYDYKHSPAGVQWNGTTWKGFVKWRHESSVYSCCVDSDWGVGVIAKKHAIGNSIATPNSNPFYEFDVFAKDRKGYLNLISFEELKAAVNKAMP</sequence>
<gene>
    <name evidence="1" type="ORF">HYN59_17510</name>
</gene>
<dbReference type="OrthoDB" id="799111at2"/>
<keyword evidence="2" id="KW-1185">Reference proteome</keyword>
<dbReference type="Pfam" id="PF13578">
    <property type="entry name" value="Methyltransf_24"/>
    <property type="match status" value="1"/>
</dbReference>
<dbReference type="EMBL" id="CP029186">
    <property type="protein sequence ID" value="AWH86798.1"/>
    <property type="molecule type" value="Genomic_DNA"/>
</dbReference>
<dbReference type="SUPFAM" id="SSF53335">
    <property type="entry name" value="S-adenosyl-L-methionine-dependent methyltransferases"/>
    <property type="match status" value="1"/>
</dbReference>
<dbReference type="GO" id="GO:0008168">
    <property type="term" value="F:methyltransferase activity"/>
    <property type="evidence" value="ECO:0007669"/>
    <property type="project" value="UniProtKB-KW"/>
</dbReference>
<keyword evidence="1" id="KW-0808">Transferase</keyword>
<dbReference type="RefSeq" id="WP_108779520.1">
    <property type="nucleotide sequence ID" value="NZ_CP029186.1"/>
</dbReference>
<accession>A0A2S1R288</accession>
<dbReference type="GO" id="GO:0032259">
    <property type="term" value="P:methylation"/>
    <property type="evidence" value="ECO:0007669"/>
    <property type="project" value="UniProtKB-KW"/>
</dbReference>
<dbReference type="KEGG" id="falb:HYN59_17510"/>
<name>A0A2S1R288_9FLAO</name>
<evidence type="ECO:0000313" key="1">
    <source>
        <dbReference type="EMBL" id="AWH86798.1"/>
    </source>
</evidence>
<organism evidence="1 2">
    <name type="scientific">Flavobacterium album</name>
    <dbReference type="NCBI Taxonomy" id="2175091"/>
    <lineage>
        <taxon>Bacteria</taxon>
        <taxon>Pseudomonadati</taxon>
        <taxon>Bacteroidota</taxon>
        <taxon>Flavobacteriia</taxon>
        <taxon>Flavobacteriales</taxon>
        <taxon>Flavobacteriaceae</taxon>
        <taxon>Flavobacterium</taxon>
    </lineage>
</organism>
<dbReference type="InterPro" id="IPR029063">
    <property type="entry name" value="SAM-dependent_MTases_sf"/>
</dbReference>